<dbReference type="EMBL" id="CAJJDO010000050">
    <property type="protein sequence ID" value="CAD8169030.1"/>
    <property type="molecule type" value="Genomic_DNA"/>
</dbReference>
<keyword evidence="2" id="KW-1185">Reference proteome</keyword>
<dbReference type="Proteomes" id="UP000689195">
    <property type="component" value="Unassembled WGS sequence"/>
</dbReference>
<reference evidence="1" key="1">
    <citation type="submission" date="2021-01" db="EMBL/GenBank/DDBJ databases">
        <authorList>
            <consortium name="Genoscope - CEA"/>
            <person name="William W."/>
        </authorList>
    </citation>
    <scope>NUCLEOTIDE SEQUENCE</scope>
</reference>
<evidence type="ECO:0000313" key="2">
    <source>
        <dbReference type="Proteomes" id="UP000689195"/>
    </source>
</evidence>
<comment type="caution">
    <text evidence="1">The sequence shown here is derived from an EMBL/GenBank/DDBJ whole genome shotgun (WGS) entry which is preliminary data.</text>
</comment>
<protein>
    <submittedName>
        <fullName evidence="1">Uncharacterized protein</fullName>
    </submittedName>
</protein>
<accession>A0A8S1UVB8</accession>
<dbReference type="AlphaFoldDB" id="A0A8S1UVB8"/>
<gene>
    <name evidence="1" type="ORF">PPENT_87.1.T0500125</name>
</gene>
<organism evidence="1 2">
    <name type="scientific">Paramecium pentaurelia</name>
    <dbReference type="NCBI Taxonomy" id="43138"/>
    <lineage>
        <taxon>Eukaryota</taxon>
        <taxon>Sar</taxon>
        <taxon>Alveolata</taxon>
        <taxon>Ciliophora</taxon>
        <taxon>Intramacronucleata</taxon>
        <taxon>Oligohymenophorea</taxon>
        <taxon>Peniculida</taxon>
        <taxon>Parameciidae</taxon>
        <taxon>Paramecium</taxon>
    </lineage>
</organism>
<evidence type="ECO:0000313" key="1">
    <source>
        <dbReference type="EMBL" id="CAD8169030.1"/>
    </source>
</evidence>
<dbReference type="OrthoDB" id="301912at2759"/>
<sequence>MNQVNMDKLLYPIMMSIRSLRTYFKQEDDNNRIILDCQNKVEAFVLSIMHFLLDLIVNGSDHTSISFNKNAQQLQRELRNKLDCIQDFVQSKDVANLKKNILKFYDFKEGFSESESEDDGVSLQIKLV</sequence>
<name>A0A8S1UVB8_9CILI</name>
<proteinExistence type="predicted"/>